<evidence type="ECO:0000313" key="9">
    <source>
        <dbReference type="Proteomes" id="UP000640489"/>
    </source>
</evidence>
<accession>A0A930YFV1</accession>
<gene>
    <name evidence="8" type="ORF">ISU07_19360</name>
</gene>
<keyword evidence="4 6" id="KW-0418">Kinase</keyword>
<protein>
    <submittedName>
        <fullName evidence="8">Carbohydrate kinase</fullName>
    </submittedName>
</protein>
<dbReference type="PROSITE" id="PS00584">
    <property type="entry name" value="PFKB_KINASES_2"/>
    <property type="match status" value="1"/>
</dbReference>
<dbReference type="PRINTS" id="PR00990">
    <property type="entry name" value="RIBOKINASE"/>
</dbReference>
<dbReference type="AlphaFoldDB" id="A0A930YFV1"/>
<dbReference type="EMBL" id="JADKPN010000014">
    <property type="protein sequence ID" value="MBF4765297.1"/>
    <property type="molecule type" value="Genomic_DNA"/>
</dbReference>
<evidence type="ECO:0000259" key="7">
    <source>
        <dbReference type="Pfam" id="PF00294"/>
    </source>
</evidence>
<keyword evidence="2 6" id="KW-0808">Transferase</keyword>
<keyword evidence="3" id="KW-0547">Nucleotide-binding</keyword>
<dbReference type="InterPro" id="IPR050306">
    <property type="entry name" value="PfkB_Carbo_kinase"/>
</dbReference>
<evidence type="ECO:0000256" key="4">
    <source>
        <dbReference type="ARBA" id="ARBA00022777"/>
    </source>
</evidence>
<dbReference type="GO" id="GO:0008865">
    <property type="term" value="F:fructokinase activity"/>
    <property type="evidence" value="ECO:0007669"/>
    <property type="project" value="UniProtKB-ARBA"/>
</dbReference>
<evidence type="ECO:0000256" key="3">
    <source>
        <dbReference type="ARBA" id="ARBA00022741"/>
    </source>
</evidence>
<sequence length="305" mass="30932">MSDGVLVVGESLVDIVRRDDGSTETFPGGSAANVAVALARLGRGTGGFVTSFADDDHGRLIADHLAASGVRLVTDPHVVPRTSSALATLQPDGSARYTFDIDWRIGPVEVDVPPLAVHACSLGAVLTPGCEDVRALLARLRPTSTTSYDINMRPSVTGVGPAIAATVEATVALSDLVKASDEDLEALYPGDSEAAAAQRLLGQGPAAVVVTRGADGAVWYADGLAVAAPGVAVGVADTIGAGDTFGAAMLDELATRGFLGGGVDALRSMTRDDVAGVLDFAVRAAAVTVSRPGADPPYRAELSSQ</sequence>
<comment type="caution">
    <text evidence="8">The sequence shown here is derived from an EMBL/GenBank/DDBJ whole genome shotgun (WGS) entry which is preliminary data.</text>
</comment>
<dbReference type="GO" id="GO:0005524">
    <property type="term" value="F:ATP binding"/>
    <property type="evidence" value="ECO:0007669"/>
    <property type="project" value="UniProtKB-KW"/>
</dbReference>
<dbReference type="SUPFAM" id="SSF53613">
    <property type="entry name" value="Ribokinase-like"/>
    <property type="match status" value="1"/>
</dbReference>
<organism evidence="8 9">
    <name type="scientific">Nocardioides islandensis</name>
    <dbReference type="NCBI Taxonomy" id="433663"/>
    <lineage>
        <taxon>Bacteria</taxon>
        <taxon>Bacillati</taxon>
        <taxon>Actinomycetota</taxon>
        <taxon>Actinomycetes</taxon>
        <taxon>Propionibacteriales</taxon>
        <taxon>Nocardioidaceae</taxon>
        <taxon>Nocardioides</taxon>
    </lineage>
</organism>
<evidence type="ECO:0000256" key="1">
    <source>
        <dbReference type="ARBA" id="ARBA00010688"/>
    </source>
</evidence>
<dbReference type="PANTHER" id="PTHR43085:SF1">
    <property type="entry name" value="PSEUDOURIDINE KINASE-RELATED"/>
    <property type="match status" value="1"/>
</dbReference>
<dbReference type="Pfam" id="PF00294">
    <property type="entry name" value="PfkB"/>
    <property type="match status" value="1"/>
</dbReference>
<comment type="similarity">
    <text evidence="1 6">Belongs to the carbohydrate kinase PfkB family.</text>
</comment>
<reference evidence="8" key="1">
    <citation type="submission" date="2020-11" db="EMBL/GenBank/DDBJ databases">
        <title>Nocardioides sp. nov., isolated from Soil of Cynanchum wilfordii Hemsley rhizosphere.</title>
        <authorList>
            <person name="Lee J.-S."/>
            <person name="Suh M.K."/>
            <person name="Kim J.-S."/>
        </authorList>
    </citation>
    <scope>NUCLEOTIDE SEQUENCE</scope>
    <source>
        <strain evidence="8">KCTC 19275</strain>
    </source>
</reference>
<keyword evidence="5" id="KW-0067">ATP-binding</keyword>
<dbReference type="CDD" id="cd01167">
    <property type="entry name" value="bac_FRK"/>
    <property type="match status" value="1"/>
</dbReference>
<dbReference type="InterPro" id="IPR002173">
    <property type="entry name" value="Carboh/pur_kinase_PfkB_CS"/>
</dbReference>
<dbReference type="InterPro" id="IPR029056">
    <property type="entry name" value="Ribokinase-like"/>
</dbReference>
<dbReference type="Proteomes" id="UP000640489">
    <property type="component" value="Unassembled WGS sequence"/>
</dbReference>
<proteinExistence type="inferred from homology"/>
<dbReference type="InterPro" id="IPR002139">
    <property type="entry name" value="Ribo/fructo_kinase"/>
</dbReference>
<keyword evidence="9" id="KW-1185">Reference proteome</keyword>
<name>A0A930YFV1_9ACTN</name>
<dbReference type="GO" id="GO:0006000">
    <property type="term" value="P:fructose metabolic process"/>
    <property type="evidence" value="ECO:0007669"/>
    <property type="project" value="UniProtKB-ARBA"/>
</dbReference>
<evidence type="ECO:0000313" key="8">
    <source>
        <dbReference type="EMBL" id="MBF4765297.1"/>
    </source>
</evidence>
<feature type="domain" description="Carbohydrate kinase PfkB" evidence="7">
    <location>
        <begin position="5"/>
        <end position="297"/>
    </location>
</feature>
<evidence type="ECO:0000256" key="2">
    <source>
        <dbReference type="ARBA" id="ARBA00022679"/>
    </source>
</evidence>
<dbReference type="Gene3D" id="3.40.1190.20">
    <property type="match status" value="1"/>
</dbReference>
<evidence type="ECO:0000256" key="5">
    <source>
        <dbReference type="ARBA" id="ARBA00022840"/>
    </source>
</evidence>
<evidence type="ECO:0000256" key="6">
    <source>
        <dbReference type="RuleBase" id="RU003704"/>
    </source>
</evidence>
<dbReference type="InterPro" id="IPR011611">
    <property type="entry name" value="PfkB_dom"/>
</dbReference>
<dbReference type="PANTHER" id="PTHR43085">
    <property type="entry name" value="HEXOKINASE FAMILY MEMBER"/>
    <property type="match status" value="1"/>
</dbReference>
<dbReference type="RefSeq" id="WP_194708479.1">
    <property type="nucleotide sequence ID" value="NZ_JADKPN010000014.1"/>
</dbReference>